<protein>
    <submittedName>
        <fullName evidence="1">Dimer Tnp hAT domain-containing protein</fullName>
    </submittedName>
</protein>
<reference evidence="1 2" key="1">
    <citation type="submission" date="2019-08" db="EMBL/GenBank/DDBJ databases">
        <title>Whole genome of Aphis craccivora.</title>
        <authorList>
            <person name="Voronova N.V."/>
            <person name="Shulinski R.S."/>
            <person name="Bandarenka Y.V."/>
            <person name="Zhorov D.G."/>
            <person name="Warner D."/>
        </authorList>
    </citation>
    <scope>NUCLEOTIDE SEQUENCE [LARGE SCALE GENOMIC DNA]</scope>
    <source>
        <strain evidence="1">180601</strain>
        <tissue evidence="1">Whole Body</tissue>
    </source>
</reference>
<accession>A0A6G0Z3Q3</accession>
<dbReference type="OrthoDB" id="6644156at2759"/>
<evidence type="ECO:0000313" key="2">
    <source>
        <dbReference type="Proteomes" id="UP000478052"/>
    </source>
</evidence>
<evidence type="ECO:0000313" key="1">
    <source>
        <dbReference type="EMBL" id="KAF0765305.1"/>
    </source>
</evidence>
<name>A0A6G0Z3Q3_APHCR</name>
<proteinExistence type="predicted"/>
<comment type="caution">
    <text evidence="1">The sequence shown here is derived from an EMBL/GenBank/DDBJ whole genome shotgun (WGS) entry which is preliminary data.</text>
</comment>
<dbReference type="EMBL" id="VUJU01001433">
    <property type="protein sequence ID" value="KAF0765305.1"/>
    <property type="molecule type" value="Genomic_DNA"/>
</dbReference>
<dbReference type="AlphaFoldDB" id="A0A6G0Z3Q3"/>
<keyword evidence="2" id="KW-1185">Reference proteome</keyword>
<organism evidence="1 2">
    <name type="scientific">Aphis craccivora</name>
    <name type="common">Cowpea aphid</name>
    <dbReference type="NCBI Taxonomy" id="307492"/>
    <lineage>
        <taxon>Eukaryota</taxon>
        <taxon>Metazoa</taxon>
        <taxon>Ecdysozoa</taxon>
        <taxon>Arthropoda</taxon>
        <taxon>Hexapoda</taxon>
        <taxon>Insecta</taxon>
        <taxon>Pterygota</taxon>
        <taxon>Neoptera</taxon>
        <taxon>Paraneoptera</taxon>
        <taxon>Hemiptera</taxon>
        <taxon>Sternorrhyncha</taxon>
        <taxon>Aphidomorpha</taxon>
        <taxon>Aphidoidea</taxon>
        <taxon>Aphididae</taxon>
        <taxon>Aphidini</taxon>
        <taxon>Aphis</taxon>
        <taxon>Aphis</taxon>
    </lineage>
</organism>
<sequence length="126" mass="14146">MVTHIITDNASKFGKCFRAFPTSITFDHSSANYDIGNLNSDESGNSASEHRDENIERIDVSSIICNQDVQEQDNDNSYYLPNHITCVAHSLNLIATTDISKIADETYNLSVYLQKHLTNYRHSGTC</sequence>
<gene>
    <name evidence="1" type="ORF">FWK35_00004654</name>
</gene>
<dbReference type="Proteomes" id="UP000478052">
    <property type="component" value="Unassembled WGS sequence"/>
</dbReference>